<keyword evidence="2" id="KW-0560">Oxidoreductase</keyword>
<sequence>MQRRILITGAGSGLGLALAHRYARTGARVACVDLLGERAEAARAALHGDGHLALVADVGDDASMQALHDRIVAEWNGLDVLVNNAGIASGGPMIGTTMEEWRRILDIDLLGVVRGCRLFLPMMLAAKRGRIVNTASLAGLAAAPGIMSYGVAKAGVVALSEQLRAELHGSGVGVTVLCPAFFRTNLMETAIIADDAKRFAQKMMDRSRDTPDQIADRCFAAIERGDFLVLPSRLTPWLWRVKRWLPGVYFRQMARMAKRTTASPMH</sequence>
<name>A0ABW2YC47_9GAMM</name>
<dbReference type="SUPFAM" id="SSF51735">
    <property type="entry name" value="NAD(P)-binding Rossmann-fold domains"/>
    <property type="match status" value="1"/>
</dbReference>
<dbReference type="PRINTS" id="PR00080">
    <property type="entry name" value="SDRFAMILY"/>
</dbReference>
<gene>
    <name evidence="4" type="ORF">ACFQ0E_06300</name>
</gene>
<dbReference type="Pfam" id="PF00106">
    <property type="entry name" value="adh_short"/>
    <property type="match status" value="1"/>
</dbReference>
<dbReference type="InterPro" id="IPR036291">
    <property type="entry name" value="NAD(P)-bd_dom_sf"/>
</dbReference>
<dbReference type="InterPro" id="IPR020904">
    <property type="entry name" value="Sc_DH/Rdtase_CS"/>
</dbReference>
<dbReference type="Gene3D" id="3.40.50.720">
    <property type="entry name" value="NAD(P)-binding Rossmann-like Domain"/>
    <property type="match status" value="1"/>
</dbReference>
<dbReference type="CDD" id="cd05233">
    <property type="entry name" value="SDR_c"/>
    <property type="match status" value="1"/>
</dbReference>
<dbReference type="PROSITE" id="PS00061">
    <property type="entry name" value="ADH_SHORT"/>
    <property type="match status" value="1"/>
</dbReference>
<dbReference type="Proteomes" id="UP001597110">
    <property type="component" value="Unassembled WGS sequence"/>
</dbReference>
<evidence type="ECO:0000256" key="1">
    <source>
        <dbReference type="ARBA" id="ARBA00006484"/>
    </source>
</evidence>
<evidence type="ECO:0000256" key="2">
    <source>
        <dbReference type="ARBA" id="ARBA00023002"/>
    </source>
</evidence>
<dbReference type="InterPro" id="IPR002347">
    <property type="entry name" value="SDR_fam"/>
</dbReference>
<keyword evidence="5" id="KW-1185">Reference proteome</keyword>
<reference evidence="5" key="1">
    <citation type="journal article" date="2019" name="Int. J. Syst. Evol. Microbiol.">
        <title>The Global Catalogue of Microorganisms (GCM) 10K type strain sequencing project: providing services to taxonomists for standard genome sequencing and annotation.</title>
        <authorList>
            <consortium name="The Broad Institute Genomics Platform"/>
            <consortium name="The Broad Institute Genome Sequencing Center for Infectious Disease"/>
            <person name="Wu L."/>
            <person name="Ma J."/>
        </authorList>
    </citation>
    <scope>NUCLEOTIDE SEQUENCE [LARGE SCALE GENOMIC DNA]</scope>
    <source>
        <strain evidence="5">CCUG 55585</strain>
    </source>
</reference>
<dbReference type="PANTHER" id="PTHR44196">
    <property type="entry name" value="DEHYDROGENASE/REDUCTASE SDR FAMILY MEMBER 7B"/>
    <property type="match status" value="1"/>
</dbReference>
<evidence type="ECO:0000256" key="3">
    <source>
        <dbReference type="RuleBase" id="RU000363"/>
    </source>
</evidence>
<comment type="similarity">
    <text evidence="1 3">Belongs to the short-chain dehydrogenases/reductases (SDR) family.</text>
</comment>
<dbReference type="PANTHER" id="PTHR44196:SF1">
    <property type="entry name" value="DEHYDROGENASE_REDUCTASE SDR FAMILY MEMBER 7B"/>
    <property type="match status" value="1"/>
</dbReference>
<organism evidence="4 5">
    <name type="scientific">Lysobacter brunescens</name>
    <dbReference type="NCBI Taxonomy" id="262323"/>
    <lineage>
        <taxon>Bacteria</taxon>
        <taxon>Pseudomonadati</taxon>
        <taxon>Pseudomonadota</taxon>
        <taxon>Gammaproteobacteria</taxon>
        <taxon>Lysobacterales</taxon>
        <taxon>Lysobacteraceae</taxon>
        <taxon>Lysobacter</taxon>
    </lineage>
</organism>
<evidence type="ECO:0000313" key="4">
    <source>
        <dbReference type="EMBL" id="MFD0725211.1"/>
    </source>
</evidence>
<proteinExistence type="inferred from homology"/>
<accession>A0ABW2YC47</accession>
<comment type="caution">
    <text evidence="4">The sequence shown here is derived from an EMBL/GenBank/DDBJ whole genome shotgun (WGS) entry which is preliminary data.</text>
</comment>
<dbReference type="EMBL" id="JBHTIF010000001">
    <property type="protein sequence ID" value="MFD0725211.1"/>
    <property type="molecule type" value="Genomic_DNA"/>
</dbReference>
<dbReference type="RefSeq" id="WP_386822820.1">
    <property type="nucleotide sequence ID" value="NZ_JBHTIF010000001.1"/>
</dbReference>
<protein>
    <submittedName>
        <fullName evidence="4">SDR family NAD(P)-dependent oxidoreductase</fullName>
    </submittedName>
</protein>
<evidence type="ECO:0000313" key="5">
    <source>
        <dbReference type="Proteomes" id="UP001597110"/>
    </source>
</evidence>
<dbReference type="PRINTS" id="PR00081">
    <property type="entry name" value="GDHRDH"/>
</dbReference>